<dbReference type="Proteomes" id="UP000316562">
    <property type="component" value="Unassembled WGS sequence"/>
</dbReference>
<keyword evidence="6 8" id="KW-1133">Transmembrane helix</keyword>
<feature type="transmembrane region" description="Helical" evidence="8">
    <location>
        <begin position="140"/>
        <end position="160"/>
    </location>
</feature>
<evidence type="ECO:0000256" key="5">
    <source>
        <dbReference type="ARBA" id="ARBA00022692"/>
    </source>
</evidence>
<sequence>MTVIFNYFTYKIIIAVFVILIAFFVRATIGFGSGLISVSVLTILFPIRFTVPVVFILDFAGSIILGAYDFKEVKWHDLNYLLPFTVAGLLFGGILLKYANPQKLTIFLGLFILLYVIYGLTVKQEKLPFANNCAGAPLGFFGGFIGSLYGGGGPPIVAYLQMKHLNKRAFRATFQIVAVTDSITRAFLYIYLGLLTFAVFKMSLFLAPFLLLGLFFGNKLHFKINQKFFYIIVMVVLSLAAIGLIIHSL</sequence>
<evidence type="ECO:0000256" key="2">
    <source>
        <dbReference type="ARBA" id="ARBA00009142"/>
    </source>
</evidence>
<feature type="transmembrane region" description="Helical" evidence="8">
    <location>
        <begin position="104"/>
        <end position="120"/>
    </location>
</feature>
<evidence type="ECO:0000313" key="10">
    <source>
        <dbReference type="Proteomes" id="UP000316562"/>
    </source>
</evidence>
<evidence type="ECO:0000256" key="8">
    <source>
        <dbReference type="RuleBase" id="RU363041"/>
    </source>
</evidence>
<dbReference type="Pfam" id="PF01925">
    <property type="entry name" value="TauE"/>
    <property type="match status" value="1"/>
</dbReference>
<feature type="transmembrane region" description="Helical" evidence="8">
    <location>
        <begin position="228"/>
        <end position="246"/>
    </location>
</feature>
<feature type="transmembrane region" description="Helical" evidence="8">
    <location>
        <begin position="80"/>
        <end position="99"/>
    </location>
</feature>
<dbReference type="InterPro" id="IPR002781">
    <property type="entry name" value="TM_pro_TauE-like"/>
</dbReference>
<organism evidence="9 10">
    <name type="scientific">Acididesulfobacter guangdongensis</name>
    <dbReference type="NCBI Taxonomy" id="2597225"/>
    <lineage>
        <taxon>Bacteria</taxon>
        <taxon>Deltaproteobacteria</taxon>
        <taxon>Candidatus Acidulodesulfobacterales</taxon>
        <taxon>Candidatus Acididesulfobacter</taxon>
    </lineage>
</organism>
<gene>
    <name evidence="9" type="ORF">EVJ46_02850</name>
</gene>
<dbReference type="GO" id="GO:0005886">
    <property type="term" value="C:plasma membrane"/>
    <property type="evidence" value="ECO:0007669"/>
    <property type="project" value="UniProtKB-SubCell"/>
</dbReference>
<proteinExistence type="inferred from homology"/>
<protein>
    <recommendedName>
        <fullName evidence="8">Probable membrane transporter protein</fullName>
    </recommendedName>
</protein>
<keyword evidence="7 8" id="KW-0472">Membrane</keyword>
<feature type="transmembrane region" description="Helical" evidence="8">
    <location>
        <begin position="198"/>
        <end position="216"/>
    </location>
</feature>
<evidence type="ECO:0000256" key="7">
    <source>
        <dbReference type="ARBA" id="ARBA00023136"/>
    </source>
</evidence>
<accession>A0A519BIU5</accession>
<keyword evidence="4 8" id="KW-1003">Cell membrane</keyword>
<evidence type="ECO:0000313" key="9">
    <source>
        <dbReference type="EMBL" id="RZD17185.1"/>
    </source>
</evidence>
<dbReference type="AlphaFoldDB" id="A0A519BIU5"/>
<comment type="caution">
    <text evidence="9">The sequence shown here is derived from an EMBL/GenBank/DDBJ whole genome shotgun (WGS) entry which is preliminary data.</text>
</comment>
<name>A0A519BIU5_ACIG2</name>
<dbReference type="EMBL" id="SGBC01000001">
    <property type="protein sequence ID" value="RZD17185.1"/>
    <property type="molecule type" value="Genomic_DNA"/>
</dbReference>
<dbReference type="PANTHER" id="PTHR30269">
    <property type="entry name" value="TRANSMEMBRANE PROTEIN YFCA"/>
    <property type="match status" value="1"/>
</dbReference>
<dbReference type="PANTHER" id="PTHR30269:SF37">
    <property type="entry name" value="MEMBRANE TRANSPORTER PROTEIN"/>
    <property type="match status" value="1"/>
</dbReference>
<evidence type="ECO:0000256" key="3">
    <source>
        <dbReference type="ARBA" id="ARBA00022448"/>
    </source>
</evidence>
<dbReference type="InterPro" id="IPR052017">
    <property type="entry name" value="TSUP"/>
</dbReference>
<evidence type="ECO:0000256" key="6">
    <source>
        <dbReference type="ARBA" id="ARBA00022989"/>
    </source>
</evidence>
<comment type="subcellular location">
    <subcellularLocation>
        <location evidence="1 8">Cell membrane</location>
        <topology evidence="1 8">Multi-pass membrane protein</topology>
    </subcellularLocation>
</comment>
<feature type="transmembrane region" description="Helical" evidence="8">
    <location>
        <begin position="49"/>
        <end position="68"/>
    </location>
</feature>
<evidence type="ECO:0000256" key="4">
    <source>
        <dbReference type="ARBA" id="ARBA00022475"/>
    </source>
</evidence>
<evidence type="ECO:0000256" key="1">
    <source>
        <dbReference type="ARBA" id="ARBA00004651"/>
    </source>
</evidence>
<feature type="transmembrane region" description="Helical" evidence="8">
    <location>
        <begin position="12"/>
        <end position="37"/>
    </location>
</feature>
<keyword evidence="5 8" id="KW-0812">Transmembrane</keyword>
<comment type="similarity">
    <text evidence="2 8">Belongs to the 4-toluene sulfonate uptake permease (TSUP) (TC 2.A.102) family.</text>
</comment>
<keyword evidence="3" id="KW-0813">Transport</keyword>
<reference evidence="9 10" key="1">
    <citation type="journal article" date="2019" name="ISME J.">
        <title>Insights into ecological role of a new deltaproteobacterial order Candidatus Acidulodesulfobacterales by metagenomics and metatranscriptomics.</title>
        <authorList>
            <person name="Tan S."/>
            <person name="Liu J."/>
            <person name="Fang Y."/>
            <person name="Hedlund B.P."/>
            <person name="Lian Z.H."/>
            <person name="Huang L.Y."/>
            <person name="Li J.T."/>
            <person name="Huang L.N."/>
            <person name="Li W.J."/>
            <person name="Jiang H.C."/>
            <person name="Dong H.L."/>
            <person name="Shu W.S."/>
        </authorList>
    </citation>
    <scope>NUCLEOTIDE SEQUENCE [LARGE SCALE GENOMIC DNA]</scope>
    <source>
        <strain evidence="9">AP2</strain>
    </source>
</reference>